<dbReference type="InterPro" id="IPR007420">
    <property type="entry name" value="DUF465"/>
</dbReference>
<dbReference type="Pfam" id="PF04325">
    <property type="entry name" value="DUF465"/>
    <property type="match status" value="1"/>
</dbReference>
<proteinExistence type="predicted"/>
<organism evidence="2 3">
    <name type="scientific">Maridesulfovibrio salexigens (strain ATCC 14822 / DSM 2638 / NCIMB 8403 / VKM B-1763)</name>
    <name type="common">Desulfovibrio salexigens</name>
    <dbReference type="NCBI Taxonomy" id="526222"/>
    <lineage>
        <taxon>Bacteria</taxon>
        <taxon>Pseudomonadati</taxon>
        <taxon>Thermodesulfobacteriota</taxon>
        <taxon>Desulfovibrionia</taxon>
        <taxon>Desulfovibrionales</taxon>
        <taxon>Desulfovibrionaceae</taxon>
        <taxon>Maridesulfovibrio</taxon>
    </lineage>
</organism>
<dbReference type="EMBL" id="CP001649">
    <property type="protein sequence ID" value="ACS80455.1"/>
    <property type="molecule type" value="Genomic_DNA"/>
</dbReference>
<evidence type="ECO:0000313" key="3">
    <source>
        <dbReference type="Proteomes" id="UP000002601"/>
    </source>
</evidence>
<dbReference type="AlphaFoldDB" id="C6BXE9"/>
<dbReference type="Proteomes" id="UP000002601">
    <property type="component" value="Chromosome"/>
</dbReference>
<name>C6BXE9_MARSD</name>
<dbReference type="STRING" id="526222.Desal_2399"/>
<reference evidence="2 3" key="1">
    <citation type="submission" date="2009-06" db="EMBL/GenBank/DDBJ databases">
        <title>Complete sequence of Desulfovibrio salexigens DSM 2638.</title>
        <authorList>
            <consortium name="US DOE Joint Genome Institute"/>
            <person name="Lucas S."/>
            <person name="Copeland A."/>
            <person name="Lapidus A."/>
            <person name="Glavina del Rio T."/>
            <person name="Tice H."/>
            <person name="Bruce D."/>
            <person name="Goodwin L."/>
            <person name="Pitluck S."/>
            <person name="Munk A.C."/>
            <person name="Brettin T."/>
            <person name="Detter J.C."/>
            <person name="Han C."/>
            <person name="Tapia R."/>
            <person name="Larimer F."/>
            <person name="Land M."/>
            <person name="Hauser L."/>
            <person name="Kyrpides N."/>
            <person name="Anderson I."/>
            <person name="Wall J.D."/>
            <person name="Arkin A.P."/>
            <person name="Dehal P."/>
            <person name="Chivian D."/>
            <person name="Giles B."/>
            <person name="Hazen T.C."/>
        </authorList>
    </citation>
    <scope>NUCLEOTIDE SEQUENCE [LARGE SCALE GENOMIC DNA]</scope>
    <source>
        <strain evidence="3">ATCC 14822 / DSM 2638 / NCIMB 8403 / VKM B-1763</strain>
    </source>
</reference>
<dbReference type="eggNOG" id="ENOG503394W">
    <property type="taxonomic scope" value="Bacteria"/>
</dbReference>
<dbReference type="KEGG" id="dsa:Desal_2399"/>
<feature type="domain" description="CARD" evidence="1">
    <location>
        <begin position="1"/>
        <end position="72"/>
    </location>
</feature>
<accession>C6BXE9</accession>
<dbReference type="OrthoDB" id="5471937at2"/>
<evidence type="ECO:0000259" key="1">
    <source>
        <dbReference type="PROSITE" id="PS50209"/>
    </source>
</evidence>
<dbReference type="InterPro" id="IPR001315">
    <property type="entry name" value="CARD"/>
</dbReference>
<sequence length="72" mass="8482">MEQREIELIEQLVGQDSEINALWNQHNEFKKLIDKMEAKSYLSDTETQEVKELKKKKLAGKTKLQALLDKHK</sequence>
<dbReference type="Gene3D" id="6.10.280.50">
    <property type="match status" value="1"/>
</dbReference>
<protein>
    <recommendedName>
        <fullName evidence="1">CARD domain-containing protein</fullName>
    </recommendedName>
</protein>
<evidence type="ECO:0000313" key="2">
    <source>
        <dbReference type="EMBL" id="ACS80455.1"/>
    </source>
</evidence>
<dbReference type="HOGENOM" id="CLU_165482_1_0_7"/>
<keyword evidence="3" id="KW-1185">Reference proteome</keyword>
<gene>
    <name evidence="2" type="ordered locus">Desal_2399</name>
</gene>
<dbReference type="InterPro" id="IPR038444">
    <property type="entry name" value="DUF465_sf"/>
</dbReference>
<dbReference type="PROSITE" id="PS50209">
    <property type="entry name" value="CARD"/>
    <property type="match status" value="1"/>
</dbReference>
<dbReference type="RefSeq" id="WP_015852271.1">
    <property type="nucleotide sequence ID" value="NC_012881.1"/>
</dbReference>